<dbReference type="HOGENOM" id="CLU_036519_2_0_1"/>
<keyword evidence="5" id="KW-1185">Reference proteome</keyword>
<organism evidence="4 5">
    <name type="scientific">Stachybotrys chartarum (strain CBS 109288 / IBT 7711)</name>
    <name type="common">Toxic black mold</name>
    <name type="synonym">Stilbospora chartarum</name>
    <dbReference type="NCBI Taxonomy" id="1280523"/>
    <lineage>
        <taxon>Eukaryota</taxon>
        <taxon>Fungi</taxon>
        <taxon>Dikarya</taxon>
        <taxon>Ascomycota</taxon>
        <taxon>Pezizomycotina</taxon>
        <taxon>Sordariomycetes</taxon>
        <taxon>Hypocreomycetidae</taxon>
        <taxon>Hypocreales</taxon>
        <taxon>Stachybotryaceae</taxon>
        <taxon>Stachybotrys</taxon>
    </lineage>
</organism>
<evidence type="ECO:0000313" key="5">
    <source>
        <dbReference type="Proteomes" id="UP000028045"/>
    </source>
</evidence>
<dbReference type="Gene3D" id="3.40.50.2000">
    <property type="entry name" value="Glycogen Phosphorylase B"/>
    <property type="match status" value="2"/>
</dbReference>
<dbReference type="AlphaFoldDB" id="A0A084AMH2"/>
<dbReference type="CDD" id="cd03784">
    <property type="entry name" value="GT1_Gtf-like"/>
    <property type="match status" value="1"/>
</dbReference>
<gene>
    <name evidence="4" type="ORF">S7711_04829</name>
</gene>
<dbReference type="InterPro" id="IPR002213">
    <property type="entry name" value="UDP_glucos_trans"/>
</dbReference>
<keyword evidence="3" id="KW-0472">Membrane</keyword>
<keyword evidence="2" id="KW-0808">Transferase</keyword>
<proteinExistence type="predicted"/>
<sequence length="557" mass="62549">MHDIHPSRRILLLATTGGFTHAIPVLELGVVLASRGHDIRFATNTGQACWADAYPFISLIHDVGPPVPDDATEAHYERMRVWRPEHGMGPMMQLRRLYDAAWTETYRRLREICDDPTTRPDFIVADFFAEAAARDMLHDFNIQIAVVWPQMPYFMAQASYVPGQPGFQVDVTLTSENASLLSRIRNELVVLRGVPGLVSWALWTRRLRADSGVYHFQEPQASPNYLVLVNSFFGLEVPKQLPPLLAAVGPILSDVYPPLDDTLADFLSKHDRTMYISFGTHVALPSENLDKIMRAIIHCLDDHSINGVIWSVAAKPRAQFDETLSYVRRSGPPTLMSSILANEDAQLTMPLFAPQRAILAHPNTKVFLTHGGGSSANETTFHGVPVIAIGYFFDQLCNSVRLQEAGVGVSLDKSTFTSADISDAVHRIVLDADGCIRRNVTRMQRIAHAASHRKHHAADLIEEVMYDQELRLRDGAELRPMHLQTADARMPYWKVQNLDLWFIGFSGVAILGFTTWWTIRRGFKSLPQTWTLMRSFRIGVVGYLLPRSTLGPSFTSR</sequence>
<evidence type="ECO:0000313" key="4">
    <source>
        <dbReference type="EMBL" id="KEY66501.1"/>
    </source>
</evidence>
<dbReference type="EMBL" id="KL648657">
    <property type="protein sequence ID" value="KEY66501.1"/>
    <property type="molecule type" value="Genomic_DNA"/>
</dbReference>
<evidence type="ECO:0000256" key="2">
    <source>
        <dbReference type="ARBA" id="ARBA00022679"/>
    </source>
</evidence>
<evidence type="ECO:0000256" key="1">
    <source>
        <dbReference type="ARBA" id="ARBA00022676"/>
    </source>
</evidence>
<reference evidence="4 5" key="1">
    <citation type="journal article" date="2014" name="BMC Genomics">
        <title>Comparative genome sequencing reveals chemotype-specific gene clusters in the toxigenic black mold Stachybotrys.</title>
        <authorList>
            <person name="Semeiks J."/>
            <person name="Borek D."/>
            <person name="Otwinowski Z."/>
            <person name="Grishin N.V."/>
        </authorList>
    </citation>
    <scope>NUCLEOTIDE SEQUENCE [LARGE SCALE GENOMIC DNA]</scope>
    <source>
        <strain evidence="5">CBS 109288 / IBT 7711</strain>
    </source>
</reference>
<keyword evidence="3" id="KW-1133">Transmembrane helix</keyword>
<dbReference type="PANTHER" id="PTHR48043">
    <property type="entry name" value="EG:EG0003.4 PROTEIN-RELATED"/>
    <property type="match status" value="1"/>
</dbReference>
<dbReference type="Proteomes" id="UP000028045">
    <property type="component" value="Unassembled WGS sequence"/>
</dbReference>
<dbReference type="SUPFAM" id="SSF53756">
    <property type="entry name" value="UDP-Glycosyltransferase/glycogen phosphorylase"/>
    <property type="match status" value="1"/>
</dbReference>
<name>A0A084AMH2_STACB</name>
<feature type="transmembrane region" description="Helical" evidence="3">
    <location>
        <begin position="500"/>
        <end position="519"/>
    </location>
</feature>
<evidence type="ECO:0008006" key="6">
    <source>
        <dbReference type="Google" id="ProtNLM"/>
    </source>
</evidence>
<keyword evidence="3" id="KW-0812">Transmembrane</keyword>
<dbReference type="Pfam" id="PF00201">
    <property type="entry name" value="UDPGT"/>
    <property type="match status" value="1"/>
</dbReference>
<dbReference type="PANTHER" id="PTHR48043:SF145">
    <property type="entry name" value="FI06409P-RELATED"/>
    <property type="match status" value="1"/>
</dbReference>
<dbReference type="InterPro" id="IPR050271">
    <property type="entry name" value="UDP-glycosyltransferase"/>
</dbReference>
<dbReference type="OrthoDB" id="5835829at2759"/>
<evidence type="ECO:0000256" key="3">
    <source>
        <dbReference type="SAM" id="Phobius"/>
    </source>
</evidence>
<accession>A0A084AMH2</accession>
<dbReference type="GO" id="GO:0008194">
    <property type="term" value="F:UDP-glycosyltransferase activity"/>
    <property type="evidence" value="ECO:0007669"/>
    <property type="project" value="InterPro"/>
</dbReference>
<keyword evidence="1" id="KW-0328">Glycosyltransferase</keyword>
<protein>
    <recommendedName>
        <fullName evidence="6">UDP-glycosyltransferases domain-containing protein</fullName>
    </recommendedName>
</protein>